<dbReference type="Gene3D" id="1.10.150.240">
    <property type="entry name" value="Putative phosphatase, domain 2"/>
    <property type="match status" value="1"/>
</dbReference>
<protein>
    <submittedName>
        <fullName evidence="1">Noncanonical pyrimidine nucleotidase, YjjG family</fullName>
    </submittedName>
</protein>
<dbReference type="SFLD" id="SFLDS00003">
    <property type="entry name" value="Haloacid_Dehalogenase"/>
    <property type="match status" value="1"/>
</dbReference>
<evidence type="ECO:0000313" key="2">
    <source>
        <dbReference type="Proteomes" id="UP000194873"/>
    </source>
</evidence>
<dbReference type="GO" id="GO:0008253">
    <property type="term" value="F:5'-nucleotidase activity"/>
    <property type="evidence" value="ECO:0007669"/>
    <property type="project" value="InterPro"/>
</dbReference>
<dbReference type="InterPro" id="IPR006439">
    <property type="entry name" value="HAD-SF_hydro_IA"/>
</dbReference>
<dbReference type="Proteomes" id="UP000194873">
    <property type="component" value="Unassembled WGS sequence"/>
</dbReference>
<accession>A0A243WE01</accession>
<name>A0A243WE01_9BACT</name>
<dbReference type="NCBIfam" id="TIGR01549">
    <property type="entry name" value="HAD-SF-IA-v1"/>
    <property type="match status" value="1"/>
</dbReference>
<dbReference type="AlphaFoldDB" id="A0A243WE01"/>
<sequence length="232" mass="27043">MKTYRHLFFDLDHTLWDFEKNADETLRTLFELHDLGRYGFSVDTFIARYSEVNHALWRLYQANKIDQKALRSIRFTRTLTKLGVPEEEHPADISAQFTDLLPYKSAVFPYTHEVLDYLRDKGYVMHLITNGFQDIQHIKLASSRLTDYFVEVVTSEHIGCLKPDRRIFDHALERAGTTAAESLMIGDNLECDVLGAFNAGIDQVYFNPEKRRHFAQITYEISCLSELKQILQ</sequence>
<dbReference type="RefSeq" id="WP_086594441.1">
    <property type="nucleotide sequence ID" value="NZ_MTSE01000005.1"/>
</dbReference>
<dbReference type="SFLD" id="SFLDG01129">
    <property type="entry name" value="C1.5:_HAD__Beta-PGM__Phosphata"/>
    <property type="match status" value="1"/>
</dbReference>
<dbReference type="SUPFAM" id="SSF56784">
    <property type="entry name" value="HAD-like"/>
    <property type="match status" value="1"/>
</dbReference>
<dbReference type="InterPro" id="IPR052550">
    <property type="entry name" value="Pyrimidine_5'-ntase_YjjG"/>
</dbReference>
<evidence type="ECO:0000313" key="1">
    <source>
        <dbReference type="EMBL" id="OUJ73832.1"/>
    </source>
</evidence>
<dbReference type="EMBL" id="MTSE01000005">
    <property type="protein sequence ID" value="OUJ73832.1"/>
    <property type="molecule type" value="Genomic_DNA"/>
</dbReference>
<organism evidence="1 2">
    <name type="scientific">Hymenobacter crusticola</name>
    <dbReference type="NCBI Taxonomy" id="1770526"/>
    <lineage>
        <taxon>Bacteria</taxon>
        <taxon>Pseudomonadati</taxon>
        <taxon>Bacteroidota</taxon>
        <taxon>Cytophagia</taxon>
        <taxon>Cytophagales</taxon>
        <taxon>Hymenobacteraceae</taxon>
        <taxon>Hymenobacter</taxon>
    </lineage>
</organism>
<keyword evidence="2" id="KW-1185">Reference proteome</keyword>
<dbReference type="InterPro" id="IPR011951">
    <property type="entry name" value="HAD-SF_hydro_IA_YjjG/PynA"/>
</dbReference>
<dbReference type="NCBIfam" id="TIGR02254">
    <property type="entry name" value="YjjG_YfnB"/>
    <property type="match status" value="1"/>
</dbReference>
<reference evidence="1 2" key="1">
    <citation type="submission" date="2017-01" db="EMBL/GenBank/DDBJ databases">
        <title>A new Hymenobacter.</title>
        <authorList>
            <person name="Liang Y."/>
            <person name="Feng F."/>
        </authorList>
    </citation>
    <scope>NUCLEOTIDE SEQUENCE [LARGE SCALE GENOMIC DNA]</scope>
    <source>
        <strain evidence="1">MIMBbqt21</strain>
    </source>
</reference>
<dbReference type="InterPro" id="IPR023214">
    <property type="entry name" value="HAD_sf"/>
</dbReference>
<comment type="caution">
    <text evidence="1">The sequence shown here is derived from an EMBL/GenBank/DDBJ whole genome shotgun (WGS) entry which is preliminary data.</text>
</comment>
<dbReference type="Pfam" id="PF00702">
    <property type="entry name" value="Hydrolase"/>
    <property type="match status" value="1"/>
</dbReference>
<dbReference type="Gene3D" id="3.40.50.1000">
    <property type="entry name" value="HAD superfamily/HAD-like"/>
    <property type="match status" value="1"/>
</dbReference>
<proteinExistence type="predicted"/>
<dbReference type="InterPro" id="IPR023198">
    <property type="entry name" value="PGP-like_dom2"/>
</dbReference>
<dbReference type="OrthoDB" id="9802350at2"/>
<dbReference type="PANTHER" id="PTHR47478:SF1">
    <property type="entry name" value="PYRIMIDINE 5'-NUCLEOTIDASE YJJG"/>
    <property type="match status" value="1"/>
</dbReference>
<dbReference type="InterPro" id="IPR036412">
    <property type="entry name" value="HAD-like_sf"/>
</dbReference>
<dbReference type="PANTHER" id="PTHR47478">
    <property type="match status" value="1"/>
</dbReference>
<dbReference type="PRINTS" id="PR00413">
    <property type="entry name" value="HADHALOGNASE"/>
</dbReference>
<gene>
    <name evidence="1" type="ORF">BXP70_12720</name>
</gene>